<evidence type="ECO:0000313" key="2">
    <source>
        <dbReference type="Proteomes" id="UP000676336"/>
    </source>
</evidence>
<reference evidence="1" key="1">
    <citation type="submission" date="2021-02" db="EMBL/GenBank/DDBJ databases">
        <authorList>
            <person name="Nowell W R."/>
        </authorList>
    </citation>
    <scope>NUCLEOTIDE SEQUENCE</scope>
</reference>
<dbReference type="Proteomes" id="UP000676336">
    <property type="component" value="Unassembled WGS sequence"/>
</dbReference>
<feature type="non-terminal residue" evidence="1">
    <location>
        <position position="1"/>
    </location>
</feature>
<name>A0A8S2YGT1_9BILA</name>
<sequence length="33" mass="3889">IFECTRIRFPDLPGKLNKLILPSEPIIINHTIW</sequence>
<dbReference type="EMBL" id="CAJOBI010093870">
    <property type="protein sequence ID" value="CAF4555121.1"/>
    <property type="molecule type" value="Genomic_DNA"/>
</dbReference>
<organism evidence="1 2">
    <name type="scientific">Rotaria magnacalcarata</name>
    <dbReference type="NCBI Taxonomy" id="392030"/>
    <lineage>
        <taxon>Eukaryota</taxon>
        <taxon>Metazoa</taxon>
        <taxon>Spiralia</taxon>
        <taxon>Gnathifera</taxon>
        <taxon>Rotifera</taxon>
        <taxon>Eurotatoria</taxon>
        <taxon>Bdelloidea</taxon>
        <taxon>Philodinida</taxon>
        <taxon>Philodinidae</taxon>
        <taxon>Rotaria</taxon>
    </lineage>
</organism>
<accession>A0A8S2YGT1</accession>
<comment type="caution">
    <text evidence="1">The sequence shown here is derived from an EMBL/GenBank/DDBJ whole genome shotgun (WGS) entry which is preliminary data.</text>
</comment>
<dbReference type="AlphaFoldDB" id="A0A8S2YGT1"/>
<proteinExistence type="predicted"/>
<gene>
    <name evidence="1" type="ORF">SMN809_LOCUS37199</name>
</gene>
<protein>
    <submittedName>
        <fullName evidence="1">Uncharacterized protein</fullName>
    </submittedName>
</protein>
<evidence type="ECO:0000313" key="1">
    <source>
        <dbReference type="EMBL" id="CAF4555121.1"/>
    </source>
</evidence>